<reference evidence="4 5" key="1">
    <citation type="submission" date="2014-12" db="EMBL/GenBank/DDBJ databases">
        <title>Denitrispirillum autotrophicum gen. nov., sp. nov., Denitrifying, Facultatively Autotrophic Bacteria Isolated from Rice Paddy Soil.</title>
        <authorList>
            <person name="Ishii S."/>
            <person name="Ashida N."/>
            <person name="Ohno H."/>
            <person name="Otsuka S."/>
            <person name="Yokota A."/>
            <person name="Senoo K."/>
        </authorList>
    </citation>
    <scope>NUCLEOTIDE SEQUENCE [LARGE SCALE GENOMIC DNA]</scope>
    <source>
        <strain evidence="4 5">TSA66</strain>
    </source>
</reference>
<dbReference type="GO" id="GO:0005975">
    <property type="term" value="P:carbohydrate metabolic process"/>
    <property type="evidence" value="ECO:0007669"/>
    <property type="project" value="InterPro"/>
</dbReference>
<comment type="subcellular location">
    <subcellularLocation>
        <location evidence="1">Secreted</location>
    </subcellularLocation>
</comment>
<dbReference type="PANTHER" id="PTHR34216">
    <property type="match status" value="1"/>
</dbReference>
<keyword evidence="2" id="KW-0732">Signal</keyword>
<name>A0A0C2BP76_9BURK</name>
<comment type="caution">
    <text evidence="4">The sequence shown here is derived from an EMBL/GenBank/DDBJ whole genome shotgun (WGS) entry which is preliminary data.</text>
</comment>
<dbReference type="CDD" id="cd10918">
    <property type="entry name" value="CE4_NodB_like_5s_6s"/>
    <property type="match status" value="1"/>
</dbReference>
<dbReference type="Proteomes" id="UP000031572">
    <property type="component" value="Unassembled WGS sequence"/>
</dbReference>
<dbReference type="AlphaFoldDB" id="A0A0C2BP76"/>
<dbReference type="InterPro" id="IPR002509">
    <property type="entry name" value="NODB_dom"/>
</dbReference>
<accession>A0A0C2BP76</accession>
<dbReference type="STRING" id="709839.TSA66_15230"/>
<evidence type="ECO:0000256" key="2">
    <source>
        <dbReference type="ARBA" id="ARBA00022729"/>
    </source>
</evidence>
<dbReference type="PROSITE" id="PS51677">
    <property type="entry name" value="NODB"/>
    <property type="match status" value="1"/>
</dbReference>
<dbReference type="GO" id="GO:0016810">
    <property type="term" value="F:hydrolase activity, acting on carbon-nitrogen (but not peptide) bonds"/>
    <property type="evidence" value="ECO:0007669"/>
    <property type="project" value="InterPro"/>
</dbReference>
<evidence type="ECO:0000256" key="1">
    <source>
        <dbReference type="ARBA" id="ARBA00004613"/>
    </source>
</evidence>
<dbReference type="PANTHER" id="PTHR34216:SF3">
    <property type="entry name" value="POLY-BETA-1,6-N-ACETYL-D-GLUCOSAMINE N-DEACETYLASE"/>
    <property type="match status" value="1"/>
</dbReference>
<dbReference type="Gene3D" id="3.20.20.370">
    <property type="entry name" value="Glycoside hydrolase/deacetylase"/>
    <property type="match status" value="1"/>
</dbReference>
<protein>
    <submittedName>
        <fullName evidence="4">Polysaccharide deacetylase</fullName>
    </submittedName>
</protein>
<dbReference type="InterPro" id="IPR011330">
    <property type="entry name" value="Glyco_hydro/deAcase_b/a-brl"/>
</dbReference>
<gene>
    <name evidence="4" type="ORF">TSA66_15230</name>
</gene>
<proteinExistence type="predicted"/>
<dbReference type="SUPFAM" id="SSF88713">
    <property type="entry name" value="Glycoside hydrolase/deacetylase"/>
    <property type="match status" value="1"/>
</dbReference>
<organism evidence="4 5">
    <name type="scientific">Noviherbaspirillum autotrophicum</name>
    <dbReference type="NCBI Taxonomy" id="709839"/>
    <lineage>
        <taxon>Bacteria</taxon>
        <taxon>Pseudomonadati</taxon>
        <taxon>Pseudomonadota</taxon>
        <taxon>Betaproteobacteria</taxon>
        <taxon>Burkholderiales</taxon>
        <taxon>Oxalobacteraceae</taxon>
        <taxon>Noviherbaspirillum</taxon>
    </lineage>
</organism>
<evidence type="ECO:0000259" key="3">
    <source>
        <dbReference type="PROSITE" id="PS51677"/>
    </source>
</evidence>
<dbReference type="InterPro" id="IPR051398">
    <property type="entry name" value="Polysacch_Deacetylase"/>
</dbReference>
<dbReference type="EMBL" id="JWJG01000028">
    <property type="protein sequence ID" value="KIF81844.1"/>
    <property type="molecule type" value="Genomic_DNA"/>
</dbReference>
<dbReference type="Pfam" id="PF01522">
    <property type="entry name" value="Polysacc_deac_1"/>
    <property type="match status" value="1"/>
</dbReference>
<evidence type="ECO:0000313" key="5">
    <source>
        <dbReference type="Proteomes" id="UP000031572"/>
    </source>
</evidence>
<sequence>MGLAPYLVRSFGDLVASRDKSGGRVCIINYHRILSAPDPFFESEPDVKTFRWHMELLANCFNVLPLDVALKALSSGDVPPRAVCITFDDGYRSIHDFALPILREFGLPATVFVTTGTVDGGTMWNDTITEAIRRFPGKQLDLRDIGLGQYSVATVHERKHVVGEVTRHSKYLCPQERLSITGKLENLANAPLPNVMLSREMIFNLAQNGIEIGGHTISHPILTKVDNEQAREEIREGKQQLEAITRKSVRFFAYPNGKPKVDFDHHHVQMVKDAGYSAAFTTVIGPATASHDRFHLPRSRPWDTNPLMFSSRLLAWLAGKAI</sequence>
<feature type="domain" description="NodB homology" evidence="3">
    <location>
        <begin position="81"/>
        <end position="322"/>
    </location>
</feature>
<keyword evidence="5" id="KW-1185">Reference proteome</keyword>
<dbReference type="OrthoDB" id="9814639at2"/>
<dbReference type="GO" id="GO:0005576">
    <property type="term" value="C:extracellular region"/>
    <property type="evidence" value="ECO:0007669"/>
    <property type="project" value="UniProtKB-SubCell"/>
</dbReference>
<evidence type="ECO:0000313" key="4">
    <source>
        <dbReference type="EMBL" id="KIF81844.1"/>
    </source>
</evidence>